<dbReference type="Proteomes" id="UP000807825">
    <property type="component" value="Unassembled WGS sequence"/>
</dbReference>
<comment type="catalytic activity">
    <reaction evidence="1">
        <text>ATP + H2O = AMP + diphosphate + H(+)</text>
        <dbReference type="Rhea" id="RHEA:14245"/>
        <dbReference type="ChEBI" id="CHEBI:15377"/>
        <dbReference type="ChEBI" id="CHEBI:15378"/>
        <dbReference type="ChEBI" id="CHEBI:30616"/>
        <dbReference type="ChEBI" id="CHEBI:33019"/>
        <dbReference type="ChEBI" id="CHEBI:456215"/>
        <dbReference type="EC" id="3.6.1.8"/>
    </reaction>
</comment>
<dbReference type="NCBIfam" id="TIGR00444">
    <property type="entry name" value="mazG"/>
    <property type="match status" value="1"/>
</dbReference>
<dbReference type="CDD" id="cd11529">
    <property type="entry name" value="NTP-PPase_MazG_Cterm"/>
    <property type="match status" value="1"/>
</dbReference>
<dbReference type="GO" id="GO:0047693">
    <property type="term" value="F:ATP diphosphatase activity"/>
    <property type="evidence" value="ECO:0007669"/>
    <property type="project" value="UniProtKB-EC"/>
</dbReference>
<dbReference type="EC" id="3.6.1.8" evidence="3"/>
<accession>A0A9D6V0V9</accession>
<dbReference type="GO" id="GO:0046076">
    <property type="term" value="P:dTTP catabolic process"/>
    <property type="evidence" value="ECO:0007669"/>
    <property type="project" value="TreeGrafter"/>
</dbReference>
<dbReference type="FunFam" id="1.10.287.1080:FF:000003">
    <property type="entry name" value="Nucleoside triphosphate pyrophosphohydrolase"/>
    <property type="match status" value="1"/>
</dbReference>
<feature type="domain" description="NTP pyrophosphohydrolase MazG-like" evidence="5">
    <location>
        <begin position="35"/>
        <end position="108"/>
    </location>
</feature>
<dbReference type="GO" id="GO:0046081">
    <property type="term" value="P:dUTP catabolic process"/>
    <property type="evidence" value="ECO:0007669"/>
    <property type="project" value="TreeGrafter"/>
</dbReference>
<comment type="caution">
    <text evidence="6">The sequence shown here is derived from an EMBL/GenBank/DDBJ whole genome shotgun (WGS) entry which is preliminary data.</text>
</comment>
<dbReference type="SUPFAM" id="SSF101386">
    <property type="entry name" value="all-alpha NTP pyrophosphatases"/>
    <property type="match status" value="2"/>
</dbReference>
<evidence type="ECO:0000256" key="4">
    <source>
        <dbReference type="ARBA" id="ARBA00074799"/>
    </source>
</evidence>
<dbReference type="Gene3D" id="1.10.287.1080">
    <property type="entry name" value="MazG-like"/>
    <property type="match status" value="2"/>
</dbReference>
<dbReference type="AlphaFoldDB" id="A0A9D6V0V9"/>
<dbReference type="PANTHER" id="PTHR30522">
    <property type="entry name" value="NUCLEOSIDE TRIPHOSPHATE PYROPHOSPHOHYDROLASE"/>
    <property type="match status" value="1"/>
</dbReference>
<dbReference type="GO" id="GO:0006950">
    <property type="term" value="P:response to stress"/>
    <property type="evidence" value="ECO:0007669"/>
    <property type="project" value="UniProtKB-ARBA"/>
</dbReference>
<dbReference type="InterPro" id="IPR048015">
    <property type="entry name" value="NTP-PPase_MazG-like_N"/>
</dbReference>
<evidence type="ECO:0000256" key="3">
    <source>
        <dbReference type="ARBA" id="ARBA00066372"/>
    </source>
</evidence>
<name>A0A9D6V0V9_9BACT</name>
<evidence type="ECO:0000256" key="1">
    <source>
        <dbReference type="ARBA" id="ARBA00052141"/>
    </source>
</evidence>
<dbReference type="GO" id="GO:0046047">
    <property type="term" value="P:TTP catabolic process"/>
    <property type="evidence" value="ECO:0007669"/>
    <property type="project" value="TreeGrafter"/>
</dbReference>
<dbReference type="GO" id="GO:0006203">
    <property type="term" value="P:dGTP catabolic process"/>
    <property type="evidence" value="ECO:0007669"/>
    <property type="project" value="TreeGrafter"/>
</dbReference>
<dbReference type="Pfam" id="PF03819">
    <property type="entry name" value="MazG"/>
    <property type="match status" value="2"/>
</dbReference>
<dbReference type="FunFam" id="1.10.287.1080:FF:000001">
    <property type="entry name" value="Nucleoside triphosphate pyrophosphohydrolase"/>
    <property type="match status" value="1"/>
</dbReference>
<comment type="similarity">
    <text evidence="2">Belongs to the nucleoside triphosphate pyrophosphohydrolase family.</text>
</comment>
<keyword evidence="6" id="KW-0378">Hydrolase</keyword>
<dbReference type="GO" id="GO:0046061">
    <property type="term" value="P:dATP catabolic process"/>
    <property type="evidence" value="ECO:0007669"/>
    <property type="project" value="TreeGrafter"/>
</dbReference>
<evidence type="ECO:0000259" key="5">
    <source>
        <dbReference type="Pfam" id="PF03819"/>
    </source>
</evidence>
<dbReference type="InterPro" id="IPR011551">
    <property type="entry name" value="NTP_PyrPHydrolase_MazG"/>
</dbReference>
<dbReference type="CDD" id="cd11528">
    <property type="entry name" value="NTP-PPase_MazG_Nterm"/>
    <property type="match status" value="1"/>
</dbReference>
<dbReference type="InterPro" id="IPR004518">
    <property type="entry name" value="MazG-like_dom"/>
</dbReference>
<dbReference type="PANTHER" id="PTHR30522:SF0">
    <property type="entry name" value="NUCLEOSIDE TRIPHOSPHATE PYROPHOSPHOHYDROLASE"/>
    <property type="match status" value="1"/>
</dbReference>
<dbReference type="NCBIfam" id="NF007113">
    <property type="entry name" value="PRK09562.1"/>
    <property type="match status" value="1"/>
</dbReference>
<gene>
    <name evidence="6" type="primary">mazG</name>
    <name evidence="6" type="ORF">HY912_04075</name>
</gene>
<evidence type="ECO:0000313" key="7">
    <source>
        <dbReference type="Proteomes" id="UP000807825"/>
    </source>
</evidence>
<dbReference type="InterPro" id="IPR048011">
    <property type="entry name" value="NTP-PPase_MazG-like_C"/>
</dbReference>
<protein>
    <recommendedName>
        <fullName evidence="4">Nucleoside triphosphate pyrophosphohydrolase</fullName>
        <ecNumber evidence="3">3.6.1.8</ecNumber>
    </recommendedName>
</protein>
<organism evidence="6 7">
    <name type="scientific">Desulfomonile tiedjei</name>
    <dbReference type="NCBI Taxonomy" id="2358"/>
    <lineage>
        <taxon>Bacteria</taxon>
        <taxon>Pseudomonadati</taxon>
        <taxon>Thermodesulfobacteriota</taxon>
        <taxon>Desulfomonilia</taxon>
        <taxon>Desulfomonilales</taxon>
        <taxon>Desulfomonilaceae</taxon>
        <taxon>Desulfomonile</taxon>
    </lineage>
</organism>
<evidence type="ECO:0000313" key="6">
    <source>
        <dbReference type="EMBL" id="MBI5248649.1"/>
    </source>
</evidence>
<sequence>MNPKSTTDTIQSFQKLLDLIATLRSENGCPWDKKQTPATFHPYILEEYHEMVQAINNGSHSEISDELGDLLFLVVFVAYMFQQQGVTTLEEIMQGAVNKMTRRHPHVFGDVEAKTPGEVIDNWAKIKASEENIRVRESLLDGIPRSLPALNRAQKLARRAARVGFDWTRPEEVFAKVDEELRELKEALASGVGEHIKEELGDLLFVVVNAARHLEINSEVALTETSDKFERRFRHIETRLREQGKSLEQASLEEMDALWDEAKSKE</sequence>
<proteinExistence type="inferred from homology"/>
<feature type="domain" description="NTP pyrophosphohydrolase MazG-like" evidence="5">
    <location>
        <begin position="171"/>
        <end position="235"/>
    </location>
</feature>
<dbReference type="EMBL" id="JACRDE010000122">
    <property type="protein sequence ID" value="MBI5248649.1"/>
    <property type="molecule type" value="Genomic_DNA"/>
</dbReference>
<reference evidence="6" key="1">
    <citation type="submission" date="2020-07" db="EMBL/GenBank/DDBJ databases">
        <title>Huge and variable diversity of episymbiotic CPR bacteria and DPANN archaea in groundwater ecosystems.</title>
        <authorList>
            <person name="He C.Y."/>
            <person name="Keren R."/>
            <person name="Whittaker M."/>
            <person name="Farag I.F."/>
            <person name="Doudna J."/>
            <person name="Cate J.H.D."/>
            <person name="Banfield J.F."/>
        </authorList>
    </citation>
    <scope>NUCLEOTIDE SEQUENCE</scope>
    <source>
        <strain evidence="6">NC_groundwater_1664_Pr3_B-0.1um_52_9</strain>
    </source>
</reference>
<evidence type="ECO:0000256" key="2">
    <source>
        <dbReference type="ARBA" id="ARBA00061115"/>
    </source>
</evidence>
<dbReference type="GO" id="GO:0046052">
    <property type="term" value="P:UTP catabolic process"/>
    <property type="evidence" value="ECO:0007669"/>
    <property type="project" value="TreeGrafter"/>
</dbReference>